<dbReference type="AlphaFoldDB" id="A0AAI8TRK1"/>
<gene>
    <name evidence="2" type="ORF">hbim_01465</name>
</gene>
<evidence type="ECO:0000313" key="3">
    <source>
        <dbReference type="Proteomes" id="UP001241092"/>
    </source>
</evidence>
<evidence type="ECO:0000313" key="2">
    <source>
        <dbReference type="EMBL" id="BDY27541.1"/>
    </source>
</evidence>
<evidence type="ECO:0000256" key="1">
    <source>
        <dbReference type="SAM" id="Coils"/>
    </source>
</evidence>
<accession>A0AAI8TRK1</accession>
<dbReference type="Proteomes" id="UP001241092">
    <property type="component" value="Chromosome"/>
</dbReference>
<dbReference type="EMBL" id="AP027452">
    <property type="protein sequence ID" value="BDY27541.1"/>
    <property type="molecule type" value="Genomic_DNA"/>
</dbReference>
<keyword evidence="1" id="KW-0175">Coiled coil</keyword>
<protein>
    <submittedName>
        <fullName evidence="2">Uncharacterized protein</fullName>
    </submittedName>
</protein>
<proteinExistence type="predicted"/>
<sequence>MKPEEFAQFVVDTNAEVARLKSLVAMLRKESAGYRIRLRAAEAELARRQ</sequence>
<dbReference type="RefSeq" id="WP_286214050.1">
    <property type="nucleotide sequence ID" value="NZ_AP027452.1"/>
</dbReference>
<reference evidence="2" key="1">
    <citation type="submission" date="2023-03" db="EMBL/GenBank/DDBJ databases">
        <title>Draft genome sequence of a Mycolicibacterium mageritense strain H4_3_1 isolated from a hybrid biological-inorganic system reactor.</title>
        <authorList>
            <person name="Feng X."/>
            <person name="Kazama D."/>
            <person name="Sato K."/>
            <person name="Kobayashi H."/>
        </authorList>
    </citation>
    <scope>NUCLEOTIDE SEQUENCE</scope>
    <source>
        <strain evidence="2">H4_3_1</strain>
    </source>
</reference>
<name>A0AAI8TRK1_MYCME</name>
<feature type="coiled-coil region" evidence="1">
    <location>
        <begin position="10"/>
        <end position="44"/>
    </location>
</feature>
<organism evidence="2 3">
    <name type="scientific">Mycolicibacterium mageritense</name>
    <name type="common">Mycobacterium mageritense</name>
    <dbReference type="NCBI Taxonomy" id="53462"/>
    <lineage>
        <taxon>Bacteria</taxon>
        <taxon>Bacillati</taxon>
        <taxon>Actinomycetota</taxon>
        <taxon>Actinomycetes</taxon>
        <taxon>Mycobacteriales</taxon>
        <taxon>Mycobacteriaceae</taxon>
        <taxon>Mycolicibacterium</taxon>
    </lineage>
</organism>